<dbReference type="PANTHER" id="PTHR43332:SF2">
    <property type="entry name" value="INNER MEMBRANE TRANSPORT PERMEASE YADH"/>
    <property type="match status" value="1"/>
</dbReference>
<dbReference type="EMBL" id="LGHB01000026">
    <property type="protein sequence ID" value="KUK95799.1"/>
    <property type="molecule type" value="Genomic_DNA"/>
</dbReference>
<dbReference type="GO" id="GO:0140359">
    <property type="term" value="F:ABC-type transporter activity"/>
    <property type="evidence" value="ECO:0007669"/>
    <property type="project" value="InterPro"/>
</dbReference>
<reference evidence="9 10" key="2">
    <citation type="journal article" date="2015" name="MBio">
        <title>Genome-Resolved Metagenomic Analysis Reveals Roles for Candidate Phyla and Other Microbial Community Members in Biogeochemical Transformations in Oil Reservoirs.</title>
        <authorList>
            <person name="Hu P."/>
            <person name="Tom L."/>
            <person name="Singh A."/>
            <person name="Thomas B.C."/>
            <person name="Baker B.J."/>
            <person name="Piceno Y.M."/>
            <person name="Andersen G.L."/>
            <person name="Banfield J.F."/>
        </authorList>
    </citation>
    <scope>NUCLEOTIDE SEQUENCE [LARGE SCALE GENOMIC DNA]</scope>
    <source>
        <strain evidence="7">57_489</strain>
    </source>
</reference>
<dbReference type="Proteomes" id="UP000053961">
    <property type="component" value="Unassembled WGS sequence"/>
</dbReference>
<evidence type="ECO:0000256" key="2">
    <source>
        <dbReference type="ARBA" id="ARBA00022692"/>
    </source>
</evidence>
<evidence type="ECO:0000256" key="1">
    <source>
        <dbReference type="ARBA" id="ARBA00004141"/>
    </source>
</evidence>
<feature type="transmembrane region" description="Helical" evidence="5">
    <location>
        <begin position="172"/>
        <end position="194"/>
    </location>
</feature>
<feature type="transmembrane region" description="Helical" evidence="5">
    <location>
        <begin position="111"/>
        <end position="132"/>
    </location>
</feature>
<accession>A0A117MC25</accession>
<dbReference type="PANTHER" id="PTHR43332">
    <property type="entry name" value="INNER MEMBRANE TRANSPORT PERMEASE YADH-RELATED"/>
    <property type="match status" value="1"/>
</dbReference>
<dbReference type="InterPro" id="IPR000412">
    <property type="entry name" value="ABC_2_transport"/>
</dbReference>
<organism evidence="8 9">
    <name type="scientific">Methanothrix harundinacea</name>
    <dbReference type="NCBI Taxonomy" id="301375"/>
    <lineage>
        <taxon>Archaea</taxon>
        <taxon>Methanobacteriati</taxon>
        <taxon>Methanobacteriota</taxon>
        <taxon>Stenosarchaea group</taxon>
        <taxon>Methanomicrobia</taxon>
        <taxon>Methanotrichales</taxon>
        <taxon>Methanotrichaceae</taxon>
        <taxon>Methanothrix</taxon>
    </lineage>
</organism>
<dbReference type="GO" id="GO:0043190">
    <property type="term" value="C:ATP-binding cassette (ABC) transporter complex"/>
    <property type="evidence" value="ECO:0007669"/>
    <property type="project" value="InterPro"/>
</dbReference>
<feature type="domain" description="ABC transmembrane type-2" evidence="6">
    <location>
        <begin position="23"/>
        <end position="245"/>
    </location>
</feature>
<evidence type="ECO:0000256" key="4">
    <source>
        <dbReference type="ARBA" id="ARBA00023136"/>
    </source>
</evidence>
<evidence type="ECO:0000256" key="3">
    <source>
        <dbReference type="ARBA" id="ARBA00022989"/>
    </source>
</evidence>
<keyword evidence="3 5" id="KW-1133">Transmembrane helix</keyword>
<feature type="transmembrane region" description="Helical" evidence="5">
    <location>
        <begin position="54"/>
        <end position="75"/>
    </location>
</feature>
<evidence type="ECO:0000313" key="7">
    <source>
        <dbReference type="EMBL" id="KUK44934.1"/>
    </source>
</evidence>
<evidence type="ECO:0000259" key="6">
    <source>
        <dbReference type="PROSITE" id="PS51012"/>
    </source>
</evidence>
<sequence>MMAVDAYSILWADLMVLKRRMARYLVTTLISPLLYLVAFGWGLGRGISVDGASYFEFVVPGIIALTAMNSSFNGAGTRLNVDRLFFKSFDECLMAPISPLSLLLGKAMIGVVRGLISSTAFMIVALLIAPAFSVEPLFLVSLLVTCLAFAFLGVLAALLAKSHEDMATFGSLILLPMTFLGGTFFSVSQVPAALKFALYALPLTHSSTCLRAAALGQPFPWESLFAIGSFWLVFFVGCNLVLKRASI</sequence>
<comment type="caution">
    <text evidence="8">The sequence shown here is derived from an EMBL/GenBank/DDBJ whole genome shotgun (WGS) entry which is preliminary data.</text>
</comment>
<comment type="subcellular location">
    <subcellularLocation>
        <location evidence="1">Membrane</location>
        <topology evidence="1">Multi-pass membrane protein</topology>
    </subcellularLocation>
</comment>
<dbReference type="AlphaFoldDB" id="A0A117MC25"/>
<gene>
    <name evidence="7" type="ORF">XD72_0640</name>
    <name evidence="8" type="ORF">XE07_1582</name>
</gene>
<dbReference type="InterPro" id="IPR047817">
    <property type="entry name" value="ABC2_TM_bact-type"/>
</dbReference>
<keyword evidence="2 5" id="KW-0812">Transmembrane</keyword>
<evidence type="ECO:0000313" key="8">
    <source>
        <dbReference type="EMBL" id="KUK95799.1"/>
    </source>
</evidence>
<evidence type="ECO:0000313" key="9">
    <source>
        <dbReference type="Proteomes" id="UP000053961"/>
    </source>
</evidence>
<proteinExistence type="predicted"/>
<dbReference type="PIRSF" id="PIRSF006648">
    <property type="entry name" value="DrrB"/>
    <property type="match status" value="1"/>
</dbReference>
<dbReference type="InterPro" id="IPR013525">
    <property type="entry name" value="ABC2_TM"/>
</dbReference>
<feature type="transmembrane region" description="Helical" evidence="5">
    <location>
        <begin position="138"/>
        <end position="160"/>
    </location>
</feature>
<dbReference type="Pfam" id="PF01061">
    <property type="entry name" value="ABC2_membrane"/>
    <property type="match status" value="1"/>
</dbReference>
<dbReference type="EMBL" id="LGFT01000011">
    <property type="protein sequence ID" value="KUK44934.1"/>
    <property type="molecule type" value="Genomic_DNA"/>
</dbReference>
<dbReference type="PROSITE" id="PS51012">
    <property type="entry name" value="ABC_TM2"/>
    <property type="match status" value="1"/>
</dbReference>
<evidence type="ECO:0000256" key="5">
    <source>
        <dbReference type="SAM" id="Phobius"/>
    </source>
</evidence>
<feature type="transmembrane region" description="Helical" evidence="5">
    <location>
        <begin position="224"/>
        <end position="242"/>
    </location>
</feature>
<name>A0A117MC25_9EURY</name>
<protein>
    <submittedName>
        <fullName evidence="8">ABC-2 type transporter</fullName>
    </submittedName>
</protein>
<dbReference type="Proteomes" id="UP000057043">
    <property type="component" value="Unassembled WGS sequence"/>
</dbReference>
<evidence type="ECO:0000313" key="10">
    <source>
        <dbReference type="Proteomes" id="UP000057043"/>
    </source>
</evidence>
<dbReference type="PATRIC" id="fig|301375.6.peg.750"/>
<dbReference type="PRINTS" id="PR00164">
    <property type="entry name" value="ABC2TRNSPORT"/>
</dbReference>
<dbReference type="InterPro" id="IPR052522">
    <property type="entry name" value="ABC-2_transport_permease"/>
</dbReference>
<feature type="transmembrane region" description="Helical" evidence="5">
    <location>
        <begin position="21"/>
        <end position="42"/>
    </location>
</feature>
<keyword evidence="4 5" id="KW-0472">Membrane</keyword>
<reference evidence="8" key="1">
    <citation type="journal article" date="2015" name="MBio">
        <title>Genome-resolved metagenomic analysis reveals roles for candidate phyla and other microbial community members in biogeochemical transformations in oil reservoirs.</title>
        <authorList>
            <person name="Hu P."/>
            <person name="Tom L."/>
            <person name="Singh A."/>
            <person name="Thomas B.C."/>
            <person name="Baker B.J."/>
            <person name="Piceno Y.M."/>
            <person name="Andersen G.L."/>
            <person name="Banfield J.F."/>
        </authorList>
    </citation>
    <scope>NUCLEOTIDE SEQUENCE [LARGE SCALE GENOMIC DNA]</scope>
    <source>
        <strain evidence="8">56_747</strain>
    </source>
</reference>